<dbReference type="Pfam" id="PF04055">
    <property type="entry name" value="Radical_SAM"/>
    <property type="match status" value="1"/>
</dbReference>
<evidence type="ECO:0000313" key="13">
    <source>
        <dbReference type="Proteomes" id="UP000245383"/>
    </source>
</evidence>
<keyword evidence="6 9" id="KW-0408">Iron</keyword>
<dbReference type="UniPathway" id="UPA00538">
    <property type="reaction ID" value="UER00593"/>
</dbReference>
<reference evidence="12 13" key="1">
    <citation type="journal article" date="2018" name="MBio">
        <title>Comparative Genomics Reveals the Core Gene Toolbox for the Fungus-Insect Symbiosis.</title>
        <authorList>
            <person name="Wang Y."/>
            <person name="Stata M."/>
            <person name="Wang W."/>
            <person name="Stajich J.E."/>
            <person name="White M.M."/>
            <person name="Moncalvo J.M."/>
        </authorList>
    </citation>
    <scope>NUCLEOTIDE SEQUENCE [LARGE SCALE GENOMIC DNA]</scope>
    <source>
        <strain evidence="12 13">SWE-8-4</strain>
    </source>
</reference>
<dbReference type="AlphaFoldDB" id="A0A2T9YQ90"/>
<evidence type="ECO:0000256" key="6">
    <source>
        <dbReference type="ARBA" id="ARBA00023004"/>
    </source>
</evidence>
<evidence type="ECO:0000256" key="9">
    <source>
        <dbReference type="HAMAP-Rule" id="MF_03123"/>
    </source>
</evidence>
<name>A0A2T9YQ90_9FUNG</name>
<comment type="subcellular location">
    <subcellularLocation>
        <location evidence="1 9">Mitochondrion</location>
    </subcellularLocation>
</comment>
<comment type="caution">
    <text evidence="12">The sequence shown here is derived from an EMBL/GenBank/DDBJ whole genome shotgun (WGS) entry which is preliminary data.</text>
</comment>
<dbReference type="EMBL" id="MBFR01000089">
    <property type="protein sequence ID" value="PVU94461.1"/>
    <property type="molecule type" value="Genomic_DNA"/>
</dbReference>
<keyword evidence="9" id="KW-0496">Mitochondrion</keyword>
<evidence type="ECO:0000313" key="12">
    <source>
        <dbReference type="EMBL" id="PVU94461.1"/>
    </source>
</evidence>
<dbReference type="NCBIfam" id="NF004019">
    <property type="entry name" value="PRK05481.1"/>
    <property type="match status" value="1"/>
</dbReference>
<keyword evidence="2 9" id="KW-0004">4Fe-4S</keyword>
<dbReference type="Proteomes" id="UP000245383">
    <property type="component" value="Unassembled WGS sequence"/>
</dbReference>
<dbReference type="EC" id="2.8.1.8" evidence="9"/>
<dbReference type="PANTHER" id="PTHR10949">
    <property type="entry name" value="LIPOYL SYNTHASE"/>
    <property type="match status" value="1"/>
</dbReference>
<protein>
    <recommendedName>
        <fullName evidence="9">Lipoyl synthase, mitochondrial</fullName>
        <ecNumber evidence="9">2.8.1.8</ecNumber>
    </recommendedName>
    <alternativeName>
        <fullName evidence="9">Lipoate synthase</fullName>
        <shortName evidence="9">LS</shortName>
        <shortName evidence="9">Lip-syn</shortName>
    </alternativeName>
    <alternativeName>
        <fullName evidence="9">Lipoic acid synthase</fullName>
    </alternativeName>
</protein>
<dbReference type="PANTHER" id="PTHR10949:SF0">
    <property type="entry name" value="LIPOYL SYNTHASE, MITOCHONDRIAL"/>
    <property type="match status" value="1"/>
</dbReference>
<sequence length="379" mass="42469">MSRQAIQKCFFQLKQHGSSAFQAMLPLAQHYSTSYSSSTPSSERSKQFSSKLTEGPTFSDFLSQSPEVTTEQLELGSNLDGKSRLPSWLKTEIPKGENVAQLKKTLRKLNLATVCEEARCPNLSECWGGGEHRTATATIMIMGDTCTRGCRFCSVKTSKTPNPLDSQEPIKVATALKQWGLDYVVITSVDRDDLADYGANHFRKVVEETKKQIPSLMIECLTPDFLGRRDLIDLVATSGLDVFAHNVETVEPLQRYVRDHRANYRQSLGVLEAAKAANPILFTKTSLMLGVGESDDMVLQTLKDLRASNVDIVTFGQYLRPTKRHMKVAEYVHPSKFDYWQRTASDMGFLYVASGPLVRSSYKAAEFFIKNILQKRNKA</sequence>
<dbReference type="InterPro" id="IPR006638">
    <property type="entry name" value="Elp3/MiaA/NifB-like_rSAM"/>
</dbReference>
<dbReference type="GO" id="GO:0009249">
    <property type="term" value="P:protein lipoylation"/>
    <property type="evidence" value="ECO:0007669"/>
    <property type="project" value="UniProtKB-UniRule"/>
</dbReference>
<feature type="domain" description="Radical SAM core" evidence="11">
    <location>
        <begin position="129"/>
        <end position="350"/>
    </location>
</feature>
<keyword evidence="4 9" id="KW-0949">S-adenosyl-L-methionine</keyword>
<evidence type="ECO:0000256" key="5">
    <source>
        <dbReference type="ARBA" id="ARBA00022723"/>
    </source>
</evidence>
<dbReference type="Pfam" id="PF16881">
    <property type="entry name" value="LIAS_N"/>
    <property type="match status" value="1"/>
</dbReference>
<keyword evidence="3 9" id="KW-0808">Transferase</keyword>
<evidence type="ECO:0000256" key="8">
    <source>
        <dbReference type="ARBA" id="ARBA00047326"/>
    </source>
</evidence>
<feature type="binding site" evidence="9">
    <location>
        <position position="115"/>
    </location>
    <ligand>
        <name>[4Fe-4S] cluster</name>
        <dbReference type="ChEBI" id="CHEBI:49883"/>
        <label>1</label>
    </ligand>
</feature>
<dbReference type="SMART" id="SM00729">
    <property type="entry name" value="Elp3"/>
    <property type="match status" value="1"/>
</dbReference>
<dbReference type="Gene3D" id="3.20.20.70">
    <property type="entry name" value="Aldolase class I"/>
    <property type="match status" value="1"/>
</dbReference>
<evidence type="ECO:0000256" key="1">
    <source>
        <dbReference type="ARBA" id="ARBA00004173"/>
    </source>
</evidence>
<dbReference type="InterPro" id="IPR058240">
    <property type="entry name" value="rSAM_sf"/>
</dbReference>
<comment type="similarity">
    <text evidence="9">Belongs to the radical SAM superfamily. Lipoyl synthase family.</text>
</comment>
<dbReference type="GO" id="GO:0051539">
    <property type="term" value="F:4 iron, 4 sulfur cluster binding"/>
    <property type="evidence" value="ECO:0007669"/>
    <property type="project" value="UniProtKB-UniRule"/>
</dbReference>
<evidence type="ECO:0000256" key="4">
    <source>
        <dbReference type="ARBA" id="ARBA00022691"/>
    </source>
</evidence>
<dbReference type="SUPFAM" id="SSF102114">
    <property type="entry name" value="Radical SAM enzymes"/>
    <property type="match status" value="1"/>
</dbReference>
<feature type="binding site" evidence="9">
    <location>
        <position position="146"/>
    </location>
    <ligand>
        <name>[4Fe-4S] cluster</name>
        <dbReference type="ChEBI" id="CHEBI:49883"/>
        <label>2</label>
        <note>4Fe-4S-S-AdoMet</note>
    </ligand>
</feature>
<feature type="binding site" evidence="9">
    <location>
        <position position="126"/>
    </location>
    <ligand>
        <name>[4Fe-4S] cluster</name>
        <dbReference type="ChEBI" id="CHEBI:49883"/>
        <label>1</label>
    </ligand>
</feature>
<evidence type="ECO:0000256" key="10">
    <source>
        <dbReference type="SAM" id="MobiDB-lite"/>
    </source>
</evidence>
<gene>
    <name evidence="12" type="ORF">BB561_002522</name>
</gene>
<dbReference type="CDD" id="cd01335">
    <property type="entry name" value="Radical_SAM"/>
    <property type="match status" value="1"/>
</dbReference>
<feature type="binding site" evidence="9">
    <location>
        <position position="150"/>
    </location>
    <ligand>
        <name>[4Fe-4S] cluster</name>
        <dbReference type="ChEBI" id="CHEBI:49883"/>
        <label>2</label>
        <note>4Fe-4S-S-AdoMet</note>
    </ligand>
</feature>
<feature type="binding site" evidence="9">
    <location>
        <position position="153"/>
    </location>
    <ligand>
        <name>[4Fe-4S] cluster</name>
        <dbReference type="ChEBI" id="CHEBI:49883"/>
        <label>2</label>
        <note>4Fe-4S-S-AdoMet</note>
    </ligand>
</feature>
<feature type="binding site" evidence="9">
    <location>
        <position position="361"/>
    </location>
    <ligand>
        <name>[4Fe-4S] cluster</name>
        <dbReference type="ChEBI" id="CHEBI:49883"/>
        <label>1</label>
    </ligand>
</feature>
<keyword evidence="7 9" id="KW-0411">Iron-sulfur</keyword>
<dbReference type="PROSITE" id="PS51918">
    <property type="entry name" value="RADICAL_SAM"/>
    <property type="match status" value="1"/>
</dbReference>
<dbReference type="SFLD" id="SFLDS00029">
    <property type="entry name" value="Radical_SAM"/>
    <property type="match status" value="1"/>
</dbReference>
<dbReference type="STRING" id="133385.A0A2T9YQ90"/>
<dbReference type="OrthoDB" id="3231at2759"/>
<accession>A0A2T9YQ90</accession>
<evidence type="ECO:0000256" key="7">
    <source>
        <dbReference type="ARBA" id="ARBA00023014"/>
    </source>
</evidence>
<dbReference type="InterPro" id="IPR013785">
    <property type="entry name" value="Aldolase_TIM"/>
</dbReference>
<dbReference type="PIRSF" id="PIRSF005963">
    <property type="entry name" value="Lipoyl_synth"/>
    <property type="match status" value="1"/>
</dbReference>
<dbReference type="NCBIfam" id="NF009544">
    <property type="entry name" value="PRK12928.1"/>
    <property type="match status" value="1"/>
</dbReference>
<dbReference type="SFLD" id="SFLDF00271">
    <property type="entry name" value="lipoyl_synthase"/>
    <property type="match status" value="1"/>
</dbReference>
<comment type="pathway">
    <text evidence="9">Protein modification; protein lipoylation via endogenous pathway; protein N(6)-(lipoyl)lysine from octanoyl-[acyl-carrier-protein]: step 2/2.</text>
</comment>
<feature type="binding site" evidence="9">
    <location>
        <position position="120"/>
    </location>
    <ligand>
        <name>[4Fe-4S] cluster</name>
        <dbReference type="ChEBI" id="CHEBI:49883"/>
        <label>1</label>
    </ligand>
</feature>
<evidence type="ECO:0000259" key="11">
    <source>
        <dbReference type="PROSITE" id="PS51918"/>
    </source>
</evidence>
<dbReference type="NCBIfam" id="TIGR00510">
    <property type="entry name" value="lipA"/>
    <property type="match status" value="1"/>
</dbReference>
<organism evidence="12 13">
    <name type="scientific">Smittium simulii</name>
    <dbReference type="NCBI Taxonomy" id="133385"/>
    <lineage>
        <taxon>Eukaryota</taxon>
        <taxon>Fungi</taxon>
        <taxon>Fungi incertae sedis</taxon>
        <taxon>Zoopagomycota</taxon>
        <taxon>Kickxellomycotina</taxon>
        <taxon>Harpellomycetes</taxon>
        <taxon>Harpellales</taxon>
        <taxon>Legeriomycetaceae</taxon>
        <taxon>Smittium</taxon>
    </lineage>
</organism>
<dbReference type="InterPro" id="IPR003698">
    <property type="entry name" value="Lipoyl_synth"/>
</dbReference>
<dbReference type="GO" id="GO:0046872">
    <property type="term" value="F:metal ion binding"/>
    <property type="evidence" value="ECO:0007669"/>
    <property type="project" value="UniProtKB-KW"/>
</dbReference>
<dbReference type="HAMAP" id="MF_00206">
    <property type="entry name" value="Lipoyl_synth"/>
    <property type="match status" value="1"/>
</dbReference>
<dbReference type="SFLD" id="SFLDG01058">
    <property type="entry name" value="lipoyl_synthase_like"/>
    <property type="match status" value="1"/>
</dbReference>
<evidence type="ECO:0000256" key="2">
    <source>
        <dbReference type="ARBA" id="ARBA00022485"/>
    </source>
</evidence>
<comment type="cofactor">
    <cofactor evidence="9">
        <name>[4Fe-4S] cluster</name>
        <dbReference type="ChEBI" id="CHEBI:49883"/>
    </cofactor>
    <text evidence="9">Binds 2 [4Fe-4S] clusters per subunit. One cluster is coordinated with 3 cysteines and an exchangeable S-adenosyl-L-methionine.</text>
</comment>
<proteinExistence type="inferred from homology"/>
<feature type="region of interest" description="Disordered" evidence="10">
    <location>
        <begin position="34"/>
        <end position="63"/>
    </location>
</feature>
<dbReference type="GO" id="GO:0005739">
    <property type="term" value="C:mitochondrion"/>
    <property type="evidence" value="ECO:0007669"/>
    <property type="project" value="UniProtKB-SubCell"/>
</dbReference>
<evidence type="ECO:0000256" key="3">
    <source>
        <dbReference type="ARBA" id="ARBA00022679"/>
    </source>
</evidence>
<dbReference type="InterPro" id="IPR007197">
    <property type="entry name" value="rSAM"/>
</dbReference>
<dbReference type="InterPro" id="IPR031691">
    <property type="entry name" value="LIAS_N"/>
</dbReference>
<keyword evidence="13" id="KW-1185">Reference proteome</keyword>
<comment type="catalytic activity">
    <reaction evidence="8 9">
        <text>[[Fe-S] cluster scaffold protein carrying a second [4Fe-4S](2+) cluster] + N(6)-octanoyl-L-lysyl-[protein] + 2 oxidized [2Fe-2S]-[ferredoxin] + 2 S-adenosyl-L-methionine + 4 H(+) = [[Fe-S] cluster scaffold protein] + N(6)-[(R)-dihydrolipoyl]-L-lysyl-[protein] + 4 Fe(3+) + 2 hydrogen sulfide + 2 5'-deoxyadenosine + 2 L-methionine + 2 reduced [2Fe-2S]-[ferredoxin]</text>
        <dbReference type="Rhea" id="RHEA:16585"/>
        <dbReference type="Rhea" id="RHEA-COMP:9928"/>
        <dbReference type="Rhea" id="RHEA-COMP:10000"/>
        <dbReference type="Rhea" id="RHEA-COMP:10001"/>
        <dbReference type="Rhea" id="RHEA-COMP:10475"/>
        <dbReference type="Rhea" id="RHEA-COMP:14568"/>
        <dbReference type="Rhea" id="RHEA-COMP:14569"/>
        <dbReference type="ChEBI" id="CHEBI:15378"/>
        <dbReference type="ChEBI" id="CHEBI:17319"/>
        <dbReference type="ChEBI" id="CHEBI:29034"/>
        <dbReference type="ChEBI" id="CHEBI:29919"/>
        <dbReference type="ChEBI" id="CHEBI:33722"/>
        <dbReference type="ChEBI" id="CHEBI:33737"/>
        <dbReference type="ChEBI" id="CHEBI:33738"/>
        <dbReference type="ChEBI" id="CHEBI:57844"/>
        <dbReference type="ChEBI" id="CHEBI:59789"/>
        <dbReference type="ChEBI" id="CHEBI:78809"/>
        <dbReference type="ChEBI" id="CHEBI:83100"/>
        <dbReference type="EC" id="2.8.1.8"/>
    </reaction>
</comment>
<comment type="function">
    <text evidence="9">Catalyzes the radical-mediated insertion of two sulfur atoms into the C-6 and C-8 positions of the octanoyl moiety bound to the lipoyl domains of lipoate-dependent enzymes, thereby converting the octanoylated domains into lipoylated derivatives.</text>
</comment>
<keyword evidence="5 9" id="KW-0479">Metal-binding</keyword>
<dbReference type="GO" id="GO:0016992">
    <property type="term" value="F:lipoate synthase activity"/>
    <property type="evidence" value="ECO:0007669"/>
    <property type="project" value="UniProtKB-UniRule"/>
</dbReference>